<dbReference type="AlphaFoldDB" id="K1TBS0"/>
<dbReference type="InterPro" id="IPR036525">
    <property type="entry name" value="Tubulin/FtsZ_GTPase_sf"/>
</dbReference>
<proteinExistence type="predicted"/>
<gene>
    <name evidence="1" type="ORF">LEA_10605</name>
</gene>
<dbReference type="EMBL" id="AJWY01007128">
    <property type="protein sequence ID" value="EKC64914.1"/>
    <property type="molecule type" value="Genomic_DNA"/>
</dbReference>
<comment type="caution">
    <text evidence="1">The sequence shown here is derived from an EMBL/GenBank/DDBJ whole genome shotgun (WGS) entry which is preliminary data.</text>
</comment>
<feature type="non-terminal residue" evidence="1">
    <location>
        <position position="311"/>
    </location>
</feature>
<organism evidence="1">
    <name type="scientific">human gut metagenome</name>
    <dbReference type="NCBI Taxonomy" id="408170"/>
    <lineage>
        <taxon>unclassified sequences</taxon>
        <taxon>metagenomes</taxon>
        <taxon>organismal metagenomes</taxon>
    </lineage>
</organism>
<feature type="non-terminal residue" evidence="1">
    <location>
        <position position="1"/>
    </location>
</feature>
<dbReference type="Pfam" id="PF13809">
    <property type="entry name" value="Tubulin_2"/>
    <property type="match status" value="1"/>
</dbReference>
<protein>
    <submittedName>
        <fullName evidence="1">Uncharacterized protein</fullName>
    </submittedName>
</protein>
<name>K1TBS0_9ZZZZ</name>
<reference evidence="1" key="1">
    <citation type="journal article" date="2013" name="Environ. Microbiol.">
        <title>Microbiota from the distal guts of lean and obese adolescents exhibit partial functional redundancy besides clear differences in community structure.</title>
        <authorList>
            <person name="Ferrer M."/>
            <person name="Ruiz A."/>
            <person name="Lanza F."/>
            <person name="Haange S.B."/>
            <person name="Oberbach A."/>
            <person name="Till H."/>
            <person name="Bargiela R."/>
            <person name="Campoy C."/>
            <person name="Segura M.T."/>
            <person name="Richter M."/>
            <person name="von Bergen M."/>
            <person name="Seifert J."/>
            <person name="Suarez A."/>
        </authorList>
    </citation>
    <scope>NUCLEOTIDE SEQUENCE</scope>
</reference>
<dbReference type="Gene3D" id="3.40.50.1440">
    <property type="entry name" value="Tubulin/FtsZ, GTPase domain"/>
    <property type="match status" value="1"/>
</dbReference>
<accession>K1TBS0</accession>
<dbReference type="InterPro" id="IPR025904">
    <property type="entry name" value="Tubulin-like"/>
</dbReference>
<evidence type="ECO:0000313" key="1">
    <source>
        <dbReference type="EMBL" id="EKC64914.1"/>
    </source>
</evidence>
<sequence length="311" mass="34169">AQALYGKIKSEMQSALLACNNGKLTVHICAGISGGTGSGTFLDVCYLVRQALQEIGKTEANVCGYFFLPDVNLSVPDIMKKALTSDYIKVNGYAALQELDYCMNFANNKDSFRMNYGFTEVDFKEQPVDLCYLISTRDASGKCVKNGYSYAMGVVTDHIISFLAKVESQAGVRAEDDGGQTLEGHISNLCKIRSGIALQNGANVDYNILGASIAEMPLSEIATYLGAELFENFRPIYDKVPTEKERNEFLINNQLQYEDLRKSLTANCPGAVNLPTSYDAKMYKARGNAAFVQRASDFLASNMGEMEKNLR</sequence>